<keyword evidence="4" id="KW-1185">Reference proteome</keyword>
<comment type="caution">
    <text evidence="3">The sequence shown here is derived from an EMBL/GenBank/DDBJ whole genome shotgun (WGS) entry which is preliminary data.</text>
</comment>
<dbReference type="InterPro" id="IPR011050">
    <property type="entry name" value="Pectin_lyase_fold/virulence"/>
</dbReference>
<gene>
    <name evidence="3" type="ORF">D7193_12840</name>
</gene>
<dbReference type="SUPFAM" id="SSF51126">
    <property type="entry name" value="Pectin lyase-like"/>
    <property type="match status" value="1"/>
</dbReference>
<sequence length="539" mass="55510">MSNHLTNNEAAEPAAGAKRRRKIWLASGVAGLTGVVSLAAVGVATGAGAAGVDGLRWATAQVSSDGDQGRGDEGRDRHGKDDKDKDKDKDRKHDERGKEVPCNTDKLIQAIVFANDNHGATLELARNCTYNLTRTDEYGNGLPVITEDVTLKGDNTKIVRDATAEHFRILNVGPGGHLTLKGLTIKGGQTTNYLTAPEPAAVWSAYSSASDLSAAAQKSGKVVATPQRTALKAVPKATPKAGVGTLVERPDYDDGAGILVQPGGTADIEKSEILQNQSGGNGGGVANFGTTSIRQSTVAENTAFFFGGGIFNAGLLRVSEANIKNNEAGIGGAGISNGAARIFTDDVDGGTVWVEKTEISGNKTLGFGGGILDIEGDTTVKHSKITDNTALVAGGGIATAETSLNLVDVKVEKNSTLLAGGGLAIAFDSVATIEDSSIKDNVSAFIGGGLFVEDSTVTLRKSEVVGNRAVGPFGTGGGIFNFFGDVRLDKSKVAHNSSTNAPGGVWTNNGFQVDNKSAITANRPTNCLGSPDVPQNCFG</sequence>
<evidence type="ECO:0000256" key="2">
    <source>
        <dbReference type="SAM" id="Phobius"/>
    </source>
</evidence>
<evidence type="ECO:0000313" key="3">
    <source>
        <dbReference type="EMBL" id="RKN55523.1"/>
    </source>
</evidence>
<organism evidence="3 4">
    <name type="scientific">Micromonospora costi</name>
    <dbReference type="NCBI Taxonomy" id="1530042"/>
    <lineage>
        <taxon>Bacteria</taxon>
        <taxon>Bacillati</taxon>
        <taxon>Actinomycetota</taxon>
        <taxon>Actinomycetes</taxon>
        <taxon>Micromonosporales</taxon>
        <taxon>Micromonosporaceae</taxon>
        <taxon>Micromonospora</taxon>
    </lineage>
</organism>
<evidence type="ECO:0000256" key="1">
    <source>
        <dbReference type="SAM" id="MobiDB-lite"/>
    </source>
</evidence>
<proteinExistence type="predicted"/>
<reference evidence="3 4" key="1">
    <citation type="journal article" date="2015" name="Int. J. Syst. Evol. Microbiol.">
        <title>Micromonospora costi sp. nov., isolated from a leaf of Costus speciosus.</title>
        <authorList>
            <person name="Thawai C."/>
        </authorList>
    </citation>
    <scope>NUCLEOTIDE SEQUENCE [LARGE SCALE GENOMIC DNA]</scope>
    <source>
        <strain evidence="3 4">CS1-12</strain>
    </source>
</reference>
<accession>A0A3B0A4Z0</accession>
<keyword evidence="2" id="KW-1133">Transmembrane helix</keyword>
<evidence type="ECO:0000313" key="4">
    <source>
        <dbReference type="Proteomes" id="UP000279968"/>
    </source>
</evidence>
<feature type="region of interest" description="Disordered" evidence="1">
    <location>
        <begin position="61"/>
        <end position="101"/>
    </location>
</feature>
<dbReference type="Proteomes" id="UP000279968">
    <property type="component" value="Unassembled WGS sequence"/>
</dbReference>
<dbReference type="PANTHER" id="PTHR11319:SF35">
    <property type="entry name" value="OUTER MEMBRANE PROTEIN PMPC-RELATED"/>
    <property type="match status" value="1"/>
</dbReference>
<dbReference type="RefSeq" id="WP_120779712.1">
    <property type="nucleotide sequence ID" value="NZ_JBHLUP010000002.1"/>
</dbReference>
<name>A0A3B0A4Z0_9ACTN</name>
<protein>
    <submittedName>
        <fullName evidence="3">Right-handed parallel beta-helix repeat-containing protein</fullName>
    </submittedName>
</protein>
<dbReference type="PANTHER" id="PTHR11319">
    <property type="entry name" value="G PROTEIN-COUPLED RECEPTOR-RELATED"/>
    <property type="match status" value="1"/>
</dbReference>
<dbReference type="OrthoDB" id="3399438at2"/>
<feature type="transmembrane region" description="Helical" evidence="2">
    <location>
        <begin position="23"/>
        <end position="44"/>
    </location>
</feature>
<dbReference type="EMBL" id="RBAN01000002">
    <property type="protein sequence ID" value="RKN55523.1"/>
    <property type="molecule type" value="Genomic_DNA"/>
</dbReference>
<keyword evidence="2" id="KW-0472">Membrane</keyword>
<dbReference type="AlphaFoldDB" id="A0A3B0A4Z0"/>
<feature type="compositionally biased region" description="Basic and acidic residues" evidence="1">
    <location>
        <begin position="67"/>
        <end position="99"/>
    </location>
</feature>
<keyword evidence="2" id="KW-0812">Transmembrane</keyword>